<sequence length="414" mass="47677">MALICGNLWVEFGIMLIGDYVGMLPIPLDLSNFDVNYFNLSPFGWKWRRPSLLGSFITRTVKSAYNLLAQSQWNDRDNFWWLAWSWKGPQSVKIFIWLVFHNRLKTRGELASRHLNIDSSCERCGYGLENTIHVLRDCPFSKAVWFWLLRGHNHQHFFEANLAGWMSKNLQDSNNFLGGNLWRVTFGIAIWRLWFRHNQFIFTKAFWANNNITMDIKVRTAEIQRSNLCSLTAGMARVERWIGWTAPLWPWVKLNTDGAKKSSGNVGVGGLICDYRGNRGIWQAGYNVNLGVCSVTSAELWGLFHGLSIAWQYGFCRVQVEIDSKCVMQLVSSSNTPVNEHFTLIQAIKNLLRRDWLIKVDHIYRKANVAADFPASYSFSFPLGLHYFQSIPSNMINILNNDVYGVAHSHLVLP</sequence>
<dbReference type="Pfam" id="PF13966">
    <property type="entry name" value="zf-RVT"/>
    <property type="match status" value="1"/>
</dbReference>
<dbReference type="InterPro" id="IPR053151">
    <property type="entry name" value="RNase_H-like"/>
</dbReference>
<dbReference type="GO" id="GO:0003676">
    <property type="term" value="F:nucleic acid binding"/>
    <property type="evidence" value="ECO:0007669"/>
    <property type="project" value="InterPro"/>
</dbReference>
<dbReference type="InterPro" id="IPR036397">
    <property type="entry name" value="RNaseH_sf"/>
</dbReference>
<evidence type="ECO:0000259" key="1">
    <source>
        <dbReference type="Pfam" id="PF13456"/>
    </source>
</evidence>
<feature type="domain" description="Reverse transcriptase zinc-binding" evidence="2">
    <location>
        <begin position="60"/>
        <end position="145"/>
    </location>
</feature>
<keyword evidence="4" id="KW-1185">Reference proteome</keyword>
<name>A0AAP0LVC8_9ROSI</name>
<evidence type="ECO:0000313" key="4">
    <source>
        <dbReference type="Proteomes" id="UP001428341"/>
    </source>
</evidence>
<dbReference type="InterPro" id="IPR026960">
    <property type="entry name" value="RVT-Znf"/>
</dbReference>
<feature type="domain" description="RNase H type-1" evidence="1">
    <location>
        <begin position="255"/>
        <end position="376"/>
    </location>
</feature>
<accession>A0AAP0LVC8</accession>
<proteinExistence type="predicted"/>
<dbReference type="PANTHER" id="PTHR47723">
    <property type="entry name" value="OS05G0353850 PROTEIN"/>
    <property type="match status" value="1"/>
</dbReference>
<dbReference type="PANTHER" id="PTHR47723:SF13">
    <property type="entry name" value="PUTATIVE-RELATED"/>
    <property type="match status" value="1"/>
</dbReference>
<evidence type="ECO:0000313" key="3">
    <source>
        <dbReference type="EMBL" id="KAK9187723.1"/>
    </source>
</evidence>
<dbReference type="InterPro" id="IPR044730">
    <property type="entry name" value="RNase_H-like_dom_plant"/>
</dbReference>
<protein>
    <submittedName>
        <fullName evidence="3">Uncharacterized protein</fullName>
    </submittedName>
</protein>
<dbReference type="InterPro" id="IPR002156">
    <property type="entry name" value="RNaseH_domain"/>
</dbReference>
<gene>
    <name evidence="3" type="ORF">WN944_019121</name>
</gene>
<dbReference type="Pfam" id="PF13456">
    <property type="entry name" value="RVT_3"/>
    <property type="match status" value="1"/>
</dbReference>
<dbReference type="Gene3D" id="3.30.420.10">
    <property type="entry name" value="Ribonuclease H-like superfamily/Ribonuclease H"/>
    <property type="match status" value="1"/>
</dbReference>
<dbReference type="CDD" id="cd06222">
    <property type="entry name" value="RNase_H_like"/>
    <property type="match status" value="1"/>
</dbReference>
<evidence type="ECO:0000259" key="2">
    <source>
        <dbReference type="Pfam" id="PF13966"/>
    </source>
</evidence>
<reference evidence="3 4" key="1">
    <citation type="submission" date="2024-05" db="EMBL/GenBank/DDBJ databases">
        <title>Haplotype-resolved chromosome-level genome assembly of Huyou (Citrus changshanensis).</title>
        <authorList>
            <person name="Miao C."/>
            <person name="Chen W."/>
            <person name="Wu Y."/>
            <person name="Wang L."/>
            <person name="Zhao S."/>
            <person name="Grierson D."/>
            <person name="Xu C."/>
            <person name="Chen K."/>
        </authorList>
    </citation>
    <scope>NUCLEOTIDE SEQUENCE [LARGE SCALE GENOMIC DNA]</scope>
    <source>
        <strain evidence="3">01-14</strain>
        <tissue evidence="3">Leaf</tissue>
    </source>
</reference>
<comment type="caution">
    <text evidence="3">The sequence shown here is derived from an EMBL/GenBank/DDBJ whole genome shotgun (WGS) entry which is preliminary data.</text>
</comment>
<dbReference type="EMBL" id="JBCGBO010000007">
    <property type="protein sequence ID" value="KAK9187723.1"/>
    <property type="molecule type" value="Genomic_DNA"/>
</dbReference>
<dbReference type="Proteomes" id="UP001428341">
    <property type="component" value="Unassembled WGS sequence"/>
</dbReference>
<dbReference type="GO" id="GO:0004523">
    <property type="term" value="F:RNA-DNA hybrid ribonuclease activity"/>
    <property type="evidence" value="ECO:0007669"/>
    <property type="project" value="InterPro"/>
</dbReference>
<dbReference type="InterPro" id="IPR012337">
    <property type="entry name" value="RNaseH-like_sf"/>
</dbReference>
<organism evidence="3 4">
    <name type="scientific">Citrus x changshan-huyou</name>
    <dbReference type="NCBI Taxonomy" id="2935761"/>
    <lineage>
        <taxon>Eukaryota</taxon>
        <taxon>Viridiplantae</taxon>
        <taxon>Streptophyta</taxon>
        <taxon>Embryophyta</taxon>
        <taxon>Tracheophyta</taxon>
        <taxon>Spermatophyta</taxon>
        <taxon>Magnoliopsida</taxon>
        <taxon>eudicotyledons</taxon>
        <taxon>Gunneridae</taxon>
        <taxon>Pentapetalae</taxon>
        <taxon>rosids</taxon>
        <taxon>malvids</taxon>
        <taxon>Sapindales</taxon>
        <taxon>Rutaceae</taxon>
        <taxon>Aurantioideae</taxon>
        <taxon>Citrus</taxon>
    </lineage>
</organism>
<dbReference type="SUPFAM" id="SSF53098">
    <property type="entry name" value="Ribonuclease H-like"/>
    <property type="match status" value="1"/>
</dbReference>
<dbReference type="AlphaFoldDB" id="A0AAP0LVC8"/>